<dbReference type="InterPro" id="IPR018488">
    <property type="entry name" value="cNMP-bd_CS"/>
</dbReference>
<dbReference type="InterPro" id="IPR050464">
    <property type="entry name" value="Zeta_carotene_desat/Oxidored"/>
</dbReference>
<name>A0A0W0Y4E8_9GAMM</name>
<dbReference type="SMART" id="SM00100">
    <property type="entry name" value="cNMP"/>
    <property type="match status" value="1"/>
</dbReference>
<comment type="caution">
    <text evidence="2">The sequence shown here is derived from an EMBL/GenBank/DDBJ whole genome shotgun (WGS) entry which is preliminary data.</text>
</comment>
<dbReference type="Gene3D" id="1.10.405.20">
    <property type="match status" value="1"/>
</dbReference>
<dbReference type="InterPro" id="IPR036188">
    <property type="entry name" value="FAD/NAD-bd_sf"/>
</dbReference>
<dbReference type="InterPro" id="IPR014710">
    <property type="entry name" value="RmlC-like_jellyroll"/>
</dbReference>
<dbReference type="SUPFAM" id="SSF51905">
    <property type="entry name" value="FAD/NAD(P)-binding domain"/>
    <property type="match status" value="1"/>
</dbReference>
<evidence type="ECO:0000313" key="3">
    <source>
        <dbReference type="Proteomes" id="UP000054618"/>
    </source>
</evidence>
<keyword evidence="3" id="KW-1185">Reference proteome</keyword>
<evidence type="ECO:0000259" key="1">
    <source>
        <dbReference type="PROSITE" id="PS50042"/>
    </source>
</evidence>
<gene>
    <name evidence="2" type="ORF">Lqui_0282</name>
</gene>
<accession>A0A0W0Y4E8</accession>
<dbReference type="InterPro" id="IPR002937">
    <property type="entry name" value="Amino_oxidase"/>
</dbReference>
<proteinExistence type="predicted"/>
<dbReference type="InterPro" id="IPR000595">
    <property type="entry name" value="cNMP-bd_dom"/>
</dbReference>
<dbReference type="RefSeq" id="WP_058506419.1">
    <property type="nucleotide sequence ID" value="NZ_CAAAIK010000008.1"/>
</dbReference>
<dbReference type="STRING" id="45073.Lqui_0282"/>
<dbReference type="Gene3D" id="2.60.120.10">
    <property type="entry name" value="Jelly Rolls"/>
    <property type="match status" value="1"/>
</dbReference>
<dbReference type="Proteomes" id="UP000054618">
    <property type="component" value="Unassembled WGS sequence"/>
</dbReference>
<sequence length="739" mass="84144">MDVVIVGGGASGIAAAFTLANENHNVTIIEELEHLGGHCFGVKVCDNQGQSWVLDAGVTDFNQDQFHHFKQFIDFFKIPYHPINQSLSIIDEGNNLVFANIDGRVFIRKNCPLDEEFYIKEINRFRTESLEFLLSNPNSEISLGNYLKNQSYSKIFSEEYIYPRATACFQVSNTNPENYRLIPLLQFWQIHGIIGPTGKRMALNDGMFSYTEVFKDWFIKKNSNNQILLNQRVLGIARHGHKISIRASSTSGETISLSFDHVIVSINPYHAISLFEDAKKYEKNLLVNFPWQRATFTIHSDSSIMPTEKAHWGGYNCLYAPEPSTILRPTITFYINKIKNLPAQIPDVFLTLNPFKQIDADKIYQQKFYIHPSMIHSSQISRQYMNEIQGENNTWYCGSYLIPPHVHESAFISGIEVANKLLQSVKSSSDLRNKSNYNPLYFSDFIEKLTVFSGLDPIIFHDIGLISTIESFPANTCIFQQHAPADGMYIIITGEVTIAAQSSMKIVATLGAGEVFGELGILANIPRTATAIAKTDSQVFFIQKNILDAIFNHSNYSAFIFTQRIINYVAQHIEQTCCKFNFTPIINKESGHPKAFNELSSRQKALVESFDIFSCLPEQHKQVYLKKSSFFYYDKKSGIPMAITNQFLLIMIEGEAQIIIEKNNQETMIIKINSGDIINPWFVSDIHMNCFKIIPTKKTFIAAFSPENLDYSKFTELVICIYKKIKIKLAELQNRINEL</sequence>
<evidence type="ECO:0000313" key="2">
    <source>
        <dbReference type="EMBL" id="KTD51438.1"/>
    </source>
</evidence>
<dbReference type="PANTHER" id="PTHR42923:SF17">
    <property type="entry name" value="AMINE OXIDASE DOMAIN-CONTAINING PROTEIN"/>
    <property type="match status" value="1"/>
</dbReference>
<feature type="domain" description="Cyclic nucleotide-binding" evidence="1">
    <location>
        <begin position="451"/>
        <end position="551"/>
    </location>
</feature>
<dbReference type="CDD" id="cd00038">
    <property type="entry name" value="CAP_ED"/>
    <property type="match status" value="1"/>
</dbReference>
<protein>
    <submittedName>
        <fullName evidence="2">Flavin containing amine oxidoreductase</fullName>
    </submittedName>
</protein>
<dbReference type="SUPFAM" id="SSF51206">
    <property type="entry name" value="cAMP-binding domain-like"/>
    <property type="match status" value="1"/>
</dbReference>
<dbReference type="Pfam" id="PF00027">
    <property type="entry name" value="cNMP_binding"/>
    <property type="match status" value="1"/>
</dbReference>
<dbReference type="OrthoDB" id="6881322at2"/>
<organism evidence="2 3">
    <name type="scientific">Legionella quinlivanii</name>
    <dbReference type="NCBI Taxonomy" id="45073"/>
    <lineage>
        <taxon>Bacteria</taxon>
        <taxon>Pseudomonadati</taxon>
        <taxon>Pseudomonadota</taxon>
        <taxon>Gammaproteobacteria</taxon>
        <taxon>Legionellales</taxon>
        <taxon>Legionellaceae</taxon>
        <taxon>Legionella</taxon>
    </lineage>
</organism>
<dbReference type="PROSITE" id="PS00889">
    <property type="entry name" value="CNMP_BINDING_2"/>
    <property type="match status" value="1"/>
</dbReference>
<dbReference type="Pfam" id="PF01593">
    <property type="entry name" value="Amino_oxidase"/>
    <property type="match status" value="1"/>
</dbReference>
<dbReference type="EMBL" id="LNYS01000006">
    <property type="protein sequence ID" value="KTD51438.1"/>
    <property type="molecule type" value="Genomic_DNA"/>
</dbReference>
<dbReference type="PROSITE" id="PS50042">
    <property type="entry name" value="CNMP_BINDING_3"/>
    <property type="match status" value="1"/>
</dbReference>
<dbReference type="PANTHER" id="PTHR42923">
    <property type="entry name" value="PROTOPORPHYRINOGEN OXIDASE"/>
    <property type="match status" value="1"/>
</dbReference>
<dbReference type="Gene3D" id="3.50.50.60">
    <property type="entry name" value="FAD/NAD(P)-binding domain"/>
    <property type="match status" value="1"/>
</dbReference>
<dbReference type="Gene3D" id="3.30.70.1990">
    <property type="match status" value="1"/>
</dbReference>
<dbReference type="AlphaFoldDB" id="A0A0W0Y4E8"/>
<dbReference type="PATRIC" id="fig|45073.5.peg.299"/>
<dbReference type="GO" id="GO:0016491">
    <property type="term" value="F:oxidoreductase activity"/>
    <property type="evidence" value="ECO:0007669"/>
    <property type="project" value="InterPro"/>
</dbReference>
<dbReference type="InterPro" id="IPR018490">
    <property type="entry name" value="cNMP-bd_dom_sf"/>
</dbReference>
<reference evidence="2 3" key="1">
    <citation type="submission" date="2015-11" db="EMBL/GenBank/DDBJ databases">
        <title>Genomic analysis of 38 Legionella species identifies large and diverse effector repertoires.</title>
        <authorList>
            <person name="Burstein D."/>
            <person name="Amaro F."/>
            <person name="Zusman T."/>
            <person name="Lifshitz Z."/>
            <person name="Cohen O."/>
            <person name="Gilbert J.A."/>
            <person name="Pupko T."/>
            <person name="Shuman H.A."/>
            <person name="Segal G."/>
        </authorList>
    </citation>
    <scope>NUCLEOTIDE SEQUENCE [LARGE SCALE GENOMIC DNA]</scope>
    <source>
        <strain evidence="2 3">CDC#1442-AUS-E</strain>
    </source>
</reference>